<evidence type="ECO:0000256" key="1">
    <source>
        <dbReference type="ARBA" id="ARBA00006479"/>
    </source>
</evidence>
<evidence type="ECO:0000256" key="2">
    <source>
        <dbReference type="ARBA" id="ARBA00023015"/>
    </source>
</evidence>
<evidence type="ECO:0000313" key="6">
    <source>
        <dbReference type="EMBL" id="MUG68846.1"/>
    </source>
</evidence>
<feature type="domain" description="HTH araC/xylS-type" evidence="5">
    <location>
        <begin position="522"/>
        <end position="620"/>
    </location>
</feature>
<dbReference type="Gene3D" id="1.10.10.60">
    <property type="entry name" value="Homeodomain-like"/>
    <property type="match status" value="2"/>
</dbReference>
<dbReference type="InterPro" id="IPR014710">
    <property type="entry name" value="RmlC-like_jellyroll"/>
</dbReference>
<evidence type="ECO:0000256" key="3">
    <source>
        <dbReference type="ARBA" id="ARBA00023125"/>
    </source>
</evidence>
<comment type="caution">
    <text evidence="6">The sequence shown here is derived from an EMBL/GenBank/DDBJ whole genome shotgun (WGS) entry which is preliminary data.</text>
</comment>
<comment type="similarity">
    <text evidence="1">Belongs to the ROK (NagC/XylR) family.</text>
</comment>
<dbReference type="SUPFAM" id="SSF53067">
    <property type="entry name" value="Actin-like ATPase domain"/>
    <property type="match status" value="1"/>
</dbReference>
<keyword evidence="2" id="KW-0805">Transcription regulation</keyword>
<dbReference type="PANTHER" id="PTHR18964">
    <property type="entry name" value="ROK (REPRESSOR, ORF, KINASE) FAMILY"/>
    <property type="match status" value="1"/>
</dbReference>
<proteinExistence type="inferred from homology"/>
<dbReference type="SUPFAM" id="SSF51215">
    <property type="entry name" value="Regulatory protein AraC"/>
    <property type="match status" value="1"/>
</dbReference>
<dbReference type="Pfam" id="PF00480">
    <property type="entry name" value="ROK"/>
    <property type="match status" value="1"/>
</dbReference>
<dbReference type="PANTHER" id="PTHR18964:SF149">
    <property type="entry name" value="BIFUNCTIONAL UDP-N-ACETYLGLUCOSAMINE 2-EPIMERASE_N-ACETYLMANNOSAMINE KINASE"/>
    <property type="match status" value="1"/>
</dbReference>
<dbReference type="CDD" id="cd02208">
    <property type="entry name" value="cupin_RmlC-like"/>
    <property type="match status" value="1"/>
</dbReference>
<dbReference type="Gene3D" id="2.60.120.10">
    <property type="entry name" value="Jelly Rolls"/>
    <property type="match status" value="1"/>
</dbReference>
<dbReference type="SMART" id="SM00342">
    <property type="entry name" value="HTH_ARAC"/>
    <property type="match status" value="1"/>
</dbReference>
<keyword evidence="4" id="KW-0804">Transcription</keyword>
<dbReference type="Pfam" id="PF12833">
    <property type="entry name" value="HTH_18"/>
    <property type="match status" value="1"/>
</dbReference>
<gene>
    <name evidence="6" type="ORF">GNP94_23030</name>
</gene>
<keyword evidence="3" id="KW-0238">DNA-binding</keyword>
<dbReference type="Gene3D" id="3.30.420.40">
    <property type="match status" value="2"/>
</dbReference>
<organism evidence="6 7">
    <name type="scientific">Paenibacillus campinasensis</name>
    <dbReference type="NCBI Taxonomy" id="66347"/>
    <lineage>
        <taxon>Bacteria</taxon>
        <taxon>Bacillati</taxon>
        <taxon>Bacillota</taxon>
        <taxon>Bacilli</taxon>
        <taxon>Bacillales</taxon>
        <taxon>Paenibacillaceae</taxon>
        <taxon>Paenibacillus</taxon>
    </lineage>
</organism>
<protein>
    <submittedName>
        <fullName evidence="6">ROK family protein</fullName>
    </submittedName>
</protein>
<dbReference type="SUPFAM" id="SSF46689">
    <property type="entry name" value="Homeodomain-like"/>
    <property type="match status" value="2"/>
</dbReference>
<dbReference type="PROSITE" id="PS01124">
    <property type="entry name" value="HTH_ARAC_FAMILY_2"/>
    <property type="match status" value="1"/>
</dbReference>
<dbReference type="RefSeq" id="WP_155619097.1">
    <property type="nucleotide sequence ID" value="NZ_WOAA01000037.1"/>
</dbReference>
<reference evidence="6 7" key="1">
    <citation type="submission" date="2019-11" db="EMBL/GenBank/DDBJ databases">
        <title>Draft genome sequences of five Paenibacillus species of dairy origin.</title>
        <authorList>
            <person name="Olajide A.M."/>
            <person name="Chen S."/>
            <person name="Lapointe G."/>
        </authorList>
    </citation>
    <scope>NUCLEOTIDE SEQUENCE [LARGE SCALE GENOMIC DNA]</scope>
    <source>
        <strain evidence="6 7">3CS1</strain>
    </source>
</reference>
<dbReference type="InterPro" id="IPR037923">
    <property type="entry name" value="HTH-like"/>
</dbReference>
<name>A0ABW9T8Y5_9BACL</name>
<dbReference type="InterPro" id="IPR043129">
    <property type="entry name" value="ATPase_NBD"/>
</dbReference>
<dbReference type="InterPro" id="IPR000600">
    <property type="entry name" value="ROK"/>
</dbReference>
<sequence>MRDCVLALDVGGTFIKGAAVWGNGEVAKETLLYRNTNAQGARDAVLDQLHAAVKELAVRAKAVAGEDGIRVQGIGLAFPGPFDYESGISYLQGLGKFDALYGVNVRDELADRADHDPELVRMGFRSGRIFMENDAYLFARGEAVYGAAASYKRAVCMTLGTGFGTGFILDGAVIREGDGVPANGWLYNAPWEDGIVDDCISRRGMLHCARSLGFDVDTLDVKELAALAESGERSACALFEHFGHTLGAVLVRYTRAFNPEAYVLGGQIANASPLFVPALACELERGAINAVITKSPDTLLSTFRGIKDYVFGQYRSSGEKGGSMMNGFRDALTALTCRESNRLLNTAVSTIQADNAAFYIHYWGSSLSHNTNMRHHHSFFEACFVVDGSGVYREDEAEYPLRAGTLFLSRPHRWHQIVSEPDMALLWVGFELDETQSSPEMTALFRRLASTETFLAESAWNTPAALCWQALWLQAEQSPSLLRLIAPDLAKSLLLSLPALFAADLPDEGGAAEHDGGRHLFRQASLYIRDNLSRPLRLEEVAEYLHISGRQLTRIFRSHSGMSFGDYVTSERLKKAHYLLKNTDLTTHAIAEQVGFGSVHYFTKVFAAKRGLPPAAYRKQLRSPL</sequence>
<dbReference type="Pfam" id="PF02311">
    <property type="entry name" value="AraC_binding"/>
    <property type="match status" value="1"/>
</dbReference>
<evidence type="ECO:0000313" key="7">
    <source>
        <dbReference type="Proteomes" id="UP000435177"/>
    </source>
</evidence>
<evidence type="ECO:0000256" key="4">
    <source>
        <dbReference type="ARBA" id="ARBA00023163"/>
    </source>
</evidence>
<evidence type="ECO:0000259" key="5">
    <source>
        <dbReference type="PROSITE" id="PS01124"/>
    </source>
</evidence>
<dbReference type="InterPro" id="IPR009057">
    <property type="entry name" value="Homeodomain-like_sf"/>
</dbReference>
<keyword evidence="7" id="KW-1185">Reference proteome</keyword>
<dbReference type="InterPro" id="IPR018060">
    <property type="entry name" value="HTH_AraC"/>
</dbReference>
<dbReference type="InterPro" id="IPR003313">
    <property type="entry name" value="AraC-bd"/>
</dbReference>
<dbReference type="EMBL" id="WOAA01000037">
    <property type="protein sequence ID" value="MUG68846.1"/>
    <property type="molecule type" value="Genomic_DNA"/>
</dbReference>
<dbReference type="Proteomes" id="UP000435177">
    <property type="component" value="Unassembled WGS sequence"/>
</dbReference>
<accession>A0ABW9T8Y5</accession>